<feature type="region of interest" description="Disordered" evidence="2">
    <location>
        <begin position="26"/>
        <end position="57"/>
    </location>
</feature>
<proteinExistence type="predicted"/>
<dbReference type="OrthoDB" id="130870at2157"/>
<dbReference type="InterPro" id="IPR006059">
    <property type="entry name" value="SBP"/>
</dbReference>
<evidence type="ECO:0000313" key="3">
    <source>
        <dbReference type="EMBL" id="SEW16178.1"/>
    </source>
</evidence>
<dbReference type="Pfam" id="PF13416">
    <property type="entry name" value="SBP_bac_8"/>
    <property type="match status" value="1"/>
</dbReference>
<dbReference type="GO" id="GO:0015888">
    <property type="term" value="P:thiamine transport"/>
    <property type="evidence" value="ECO:0007669"/>
    <property type="project" value="InterPro"/>
</dbReference>
<name>A0A1I0PQR7_9EURY</name>
<dbReference type="Gene3D" id="3.40.190.10">
    <property type="entry name" value="Periplasmic binding protein-like II"/>
    <property type="match status" value="2"/>
</dbReference>
<dbReference type="EMBL" id="FOJA01000001">
    <property type="protein sequence ID" value="SEW16178.1"/>
    <property type="molecule type" value="Genomic_DNA"/>
</dbReference>
<keyword evidence="4" id="KW-1185">Reference proteome</keyword>
<protein>
    <submittedName>
        <fullName evidence="3">Thiamine transport system substrate-binding protein</fullName>
    </submittedName>
</protein>
<dbReference type="NCBIfam" id="TIGR01254">
    <property type="entry name" value="sfuA"/>
    <property type="match status" value="1"/>
</dbReference>
<accession>A0A1I0PQR7</accession>
<dbReference type="PANTHER" id="PTHR30006">
    <property type="entry name" value="THIAMINE-BINDING PERIPLASMIC PROTEIN-RELATED"/>
    <property type="match status" value="1"/>
</dbReference>
<dbReference type="InterPro" id="IPR005948">
    <property type="entry name" value="ThiB-like"/>
</dbReference>
<evidence type="ECO:0000313" key="4">
    <source>
        <dbReference type="Proteomes" id="UP000198518"/>
    </source>
</evidence>
<organism evidence="3 4">
    <name type="scientific">Halobacterium jilantaiense</name>
    <dbReference type="NCBI Taxonomy" id="355548"/>
    <lineage>
        <taxon>Archaea</taxon>
        <taxon>Methanobacteriati</taxon>
        <taxon>Methanobacteriota</taxon>
        <taxon>Stenosarchaea group</taxon>
        <taxon>Halobacteria</taxon>
        <taxon>Halobacteriales</taxon>
        <taxon>Halobacteriaceae</taxon>
        <taxon>Halobacterium</taxon>
    </lineage>
</organism>
<sequence length="377" mass="41496">MKRRDYLRTVGVGVTGVAAAGCLQVEDTGDGDATTSTTEAGTATQSETTTNTTSADTGPLRVATYDSFFGDDGTAGQWLKDAWEADHDTAVEFSAPSNGVNEFIERKRGGASIDADLFVGINTGELVRVDEALDGTALFDELAGEIDGSDAIKDDLRIDPRNRALPYDTGYISLVYDSTTVDNPETFEALASDEYEGTLLAQNAQSSDPGRAFLLWTIHEYGPENYLDYWERLVENDVRVLDDWRPSYDAFLNGERPMVVSYSTDQVYYNDEDQLPRHQVGFLNDQGYANPEAVARFADADNPDLAAEFVEFMLTDAAQRNIAVNNVQFPATTTAELPEEYAQYAYEPPEPVTFTYEELAGNVDAWTEAWARQVATN</sequence>
<dbReference type="AlphaFoldDB" id="A0A1I0PQR7"/>
<dbReference type="STRING" id="355548.SAMN04487945_1840"/>
<dbReference type="SUPFAM" id="SSF53850">
    <property type="entry name" value="Periplasmic binding protein-like II"/>
    <property type="match status" value="1"/>
</dbReference>
<dbReference type="PANTHER" id="PTHR30006:SF2">
    <property type="entry name" value="ABC TRANSPORTER SUBSTRATE-BINDING PROTEIN"/>
    <property type="match status" value="1"/>
</dbReference>
<evidence type="ECO:0000256" key="2">
    <source>
        <dbReference type="SAM" id="MobiDB-lite"/>
    </source>
</evidence>
<dbReference type="PROSITE" id="PS51257">
    <property type="entry name" value="PROKAR_LIPOPROTEIN"/>
    <property type="match status" value="1"/>
</dbReference>
<dbReference type="GO" id="GO:0030975">
    <property type="term" value="F:thiamine binding"/>
    <property type="evidence" value="ECO:0007669"/>
    <property type="project" value="InterPro"/>
</dbReference>
<dbReference type="RefSeq" id="WP_089669005.1">
    <property type="nucleotide sequence ID" value="NZ_FOJA01000001.1"/>
</dbReference>
<keyword evidence="1" id="KW-0732">Signal</keyword>
<gene>
    <name evidence="3" type="ORF">SAMN04487945_1840</name>
</gene>
<evidence type="ECO:0000256" key="1">
    <source>
        <dbReference type="ARBA" id="ARBA00022729"/>
    </source>
</evidence>
<dbReference type="Proteomes" id="UP000198518">
    <property type="component" value="Unassembled WGS sequence"/>
</dbReference>
<feature type="compositionally biased region" description="Low complexity" evidence="2">
    <location>
        <begin position="31"/>
        <end position="57"/>
    </location>
</feature>
<reference evidence="3 4" key="1">
    <citation type="submission" date="2016-10" db="EMBL/GenBank/DDBJ databases">
        <authorList>
            <person name="de Groot N.N."/>
        </authorList>
    </citation>
    <scope>NUCLEOTIDE SEQUENCE [LARGE SCALE GENOMIC DNA]</scope>
    <source>
        <strain evidence="3 4">CGMCC 1.5337</strain>
    </source>
</reference>